<keyword evidence="2" id="KW-1185">Reference proteome</keyword>
<dbReference type="Proteomes" id="UP000708208">
    <property type="component" value="Unassembled WGS sequence"/>
</dbReference>
<evidence type="ECO:0000313" key="2">
    <source>
        <dbReference type="Proteomes" id="UP000708208"/>
    </source>
</evidence>
<dbReference type="AlphaFoldDB" id="A0A8J2L0S1"/>
<evidence type="ECO:0000313" key="1">
    <source>
        <dbReference type="EMBL" id="CAG7826824.1"/>
    </source>
</evidence>
<gene>
    <name evidence="1" type="ORF">AFUS01_LOCUS36859</name>
</gene>
<proteinExistence type="predicted"/>
<dbReference type="EMBL" id="CAJVCH010541262">
    <property type="protein sequence ID" value="CAG7826824.1"/>
    <property type="molecule type" value="Genomic_DNA"/>
</dbReference>
<organism evidence="1 2">
    <name type="scientific">Allacma fusca</name>
    <dbReference type="NCBI Taxonomy" id="39272"/>
    <lineage>
        <taxon>Eukaryota</taxon>
        <taxon>Metazoa</taxon>
        <taxon>Ecdysozoa</taxon>
        <taxon>Arthropoda</taxon>
        <taxon>Hexapoda</taxon>
        <taxon>Collembola</taxon>
        <taxon>Symphypleona</taxon>
        <taxon>Sminthuridae</taxon>
        <taxon>Allacma</taxon>
    </lineage>
</organism>
<name>A0A8J2L0S1_9HEXA</name>
<comment type="caution">
    <text evidence="1">The sequence shown here is derived from an EMBL/GenBank/DDBJ whole genome shotgun (WGS) entry which is preliminary data.</text>
</comment>
<reference evidence="1" key="1">
    <citation type="submission" date="2021-06" db="EMBL/GenBank/DDBJ databases">
        <authorList>
            <person name="Hodson N. C."/>
            <person name="Mongue J. A."/>
            <person name="Jaron S. K."/>
        </authorList>
    </citation>
    <scope>NUCLEOTIDE SEQUENCE</scope>
</reference>
<sequence>MFRISNYCSIIQRREELTTHNTTTLFCTHCKRKVQILSDTGHLSSSSTALTLKPPNIENIVHQLLILSAHTSLNHAKSPY</sequence>
<accession>A0A8J2L0S1</accession>
<protein>
    <submittedName>
        <fullName evidence="1">Uncharacterized protein</fullName>
    </submittedName>
</protein>